<reference evidence="2" key="2">
    <citation type="submission" date="2025-08" db="UniProtKB">
        <authorList>
            <consortium name="Ensembl"/>
        </authorList>
    </citation>
    <scope>IDENTIFICATION</scope>
</reference>
<dbReference type="Bgee" id="ENSPANG00000006222">
    <property type="expression patterns" value="Expressed in testis and 46 other cell types or tissues"/>
</dbReference>
<dbReference type="PRINTS" id="PR02045">
    <property type="entry name" value="F138DOMAIN"/>
</dbReference>
<evidence type="ECO:0000313" key="3">
    <source>
        <dbReference type="Proteomes" id="UP000028761"/>
    </source>
</evidence>
<dbReference type="PANTHER" id="PTHR12138:SF162">
    <property type="entry name" value="CHROMOSOME UNDETERMINED SCAFFOLD_275, WHOLE GENOME SHOTGUN SEQUENCE"/>
    <property type="match status" value="1"/>
</dbReference>
<dbReference type="Proteomes" id="UP000028761">
    <property type="component" value="Chromosome 2"/>
</dbReference>
<sequence length="238" mass="26978">HLFICLFRWSLTLSPRLECRDAILAHHKLRLLGSSKSPASASRVAGITDARHHTQLIFVFSVETRFHHIVQAGLELLNSDKSRTHDKVAALAKKGKQISKNNIEKKKPKLRKRKRKAILKCSFENVCSDDALSKENMVVSETEVLLKELEQMLQQALQPTVTPDESEEGYGEEINTGEKLSKCSPEAPAGNLFENHCEEDYLVIDGIKLKAGEYIEDITNKFKEIDALMSEFYNTIHF</sequence>
<organism evidence="2 3">
    <name type="scientific">Papio anubis</name>
    <name type="common">Olive baboon</name>
    <dbReference type="NCBI Taxonomy" id="9555"/>
    <lineage>
        <taxon>Eukaryota</taxon>
        <taxon>Metazoa</taxon>
        <taxon>Chordata</taxon>
        <taxon>Craniata</taxon>
        <taxon>Vertebrata</taxon>
        <taxon>Euteleostomi</taxon>
        <taxon>Mammalia</taxon>
        <taxon>Eutheria</taxon>
        <taxon>Euarchontoglires</taxon>
        <taxon>Primates</taxon>
        <taxon>Haplorrhini</taxon>
        <taxon>Catarrhini</taxon>
        <taxon>Cercopithecidae</taxon>
        <taxon>Cercopithecinae</taxon>
        <taxon>Papio</taxon>
    </lineage>
</organism>
<dbReference type="eggNOG" id="ENOG502QS46">
    <property type="taxonomic scope" value="Eukaryota"/>
</dbReference>
<keyword evidence="3" id="KW-1185">Reference proteome</keyword>
<evidence type="ECO:0000313" key="2">
    <source>
        <dbReference type="Ensembl" id="ENSPANP00000010051.3"/>
    </source>
</evidence>
<feature type="region of interest" description="Disordered" evidence="1">
    <location>
        <begin position="159"/>
        <end position="181"/>
    </location>
</feature>
<name>A0A096NBC5_PAPAN</name>
<dbReference type="PANTHER" id="PTHR12138">
    <property type="entry name" value="PRIMATE-EXPANDED PROTEIN FAMILY"/>
    <property type="match status" value="1"/>
</dbReference>
<dbReference type="GeneTree" id="ENSGT01150000286943"/>
<accession>A0A096NBC5</accession>
<proteinExistence type="predicted"/>
<dbReference type="HOGENOM" id="CLU_077983_1_0_1"/>
<protein>
    <submittedName>
        <fullName evidence="2">Uncharacterized protein</fullName>
    </submittedName>
</protein>
<dbReference type="Ensembl" id="ENSPANT00000017831.3">
    <property type="protein sequence ID" value="ENSPANP00000010051.3"/>
    <property type="gene ID" value="ENSPANG00000006222.3"/>
</dbReference>
<reference evidence="2" key="3">
    <citation type="submission" date="2025-09" db="UniProtKB">
        <authorList>
            <consortium name="Ensembl"/>
        </authorList>
    </citation>
    <scope>IDENTIFICATION</scope>
</reference>
<dbReference type="AlphaFoldDB" id="A0A096NBC5"/>
<evidence type="ECO:0000256" key="1">
    <source>
        <dbReference type="SAM" id="MobiDB-lite"/>
    </source>
</evidence>
<dbReference type="STRING" id="9555.ENSPANP00000010051"/>
<reference evidence="2 3" key="1">
    <citation type="submission" date="2012-03" db="EMBL/GenBank/DDBJ databases">
        <title>Whole Genome Assembly of Papio anubis.</title>
        <authorList>
            <person name="Liu Y.L."/>
            <person name="Abraham K.A."/>
            <person name="Akbar H.A."/>
            <person name="Ali S.A."/>
            <person name="Anosike U.A."/>
            <person name="Aqrawi P.A."/>
            <person name="Arias F.A."/>
            <person name="Attaway T.A."/>
            <person name="Awwad R.A."/>
            <person name="Babu C.B."/>
            <person name="Bandaranaike D.B."/>
            <person name="Battles P.B."/>
            <person name="Bell A.B."/>
            <person name="Beltran B.B."/>
            <person name="Berhane-Mersha D.B."/>
            <person name="Bess C.B."/>
            <person name="Bickham C.B."/>
            <person name="Bolden T.B."/>
            <person name="Carter K.C."/>
            <person name="Chau D.C."/>
            <person name="Chavez A.C."/>
            <person name="Clerc-Blankenburg K.C."/>
            <person name="Coyle M.C."/>
            <person name="Dao M.D."/>
            <person name="Davila M.L.D."/>
            <person name="Davy-Carroll L.D."/>
            <person name="Denson S.D."/>
            <person name="Dinh H.D."/>
            <person name="Fernandez S.F."/>
            <person name="Fernando P.F."/>
            <person name="Forbes L.F."/>
            <person name="Francis C.F."/>
            <person name="Francisco L.F."/>
            <person name="Fu Q.F."/>
            <person name="Garcia-Iii R.G."/>
            <person name="Garrett T.G."/>
            <person name="Gross S.G."/>
            <person name="Gubbala S.G."/>
            <person name="Hirani K.H."/>
            <person name="Hogues M.H."/>
            <person name="Hollins B.H."/>
            <person name="Jackson L.J."/>
            <person name="Javaid M.J."/>
            <person name="Jhangiani S.J."/>
            <person name="Johnson A.J."/>
            <person name="Johnson B.J."/>
            <person name="Jones J.J."/>
            <person name="Joshi V.J."/>
            <person name="Kalu J.K."/>
            <person name="Khan N.K."/>
            <person name="Korchina V.K."/>
            <person name="Kovar C.K."/>
            <person name="Lago L.L."/>
            <person name="Lara F.L."/>
            <person name="Le T.-K.L."/>
            <person name="Lee S.L."/>
            <person name="Legall-Iii F.L."/>
            <person name="Lemon S.L."/>
            <person name="Liu J.L."/>
            <person name="Liu Y.-S.L."/>
            <person name="Liyanage D.L."/>
            <person name="Lopez J.L."/>
            <person name="Lorensuhewa L.L."/>
            <person name="Mata R.M."/>
            <person name="Mathew T.M."/>
            <person name="Mercado C.M."/>
            <person name="Mercado I.M."/>
            <person name="Morales K.M."/>
            <person name="Morgan M.M."/>
            <person name="Munidasa M.M."/>
            <person name="Ngo D.N."/>
            <person name="Nguyen L.N."/>
            <person name="Nguyen T.N."/>
            <person name="Nguyen N.N."/>
            <person name="Obregon M.O."/>
            <person name="Okwuonu G.O."/>
            <person name="Ongeri F.O."/>
            <person name="Onwere C.O."/>
            <person name="Osifeso I.O."/>
            <person name="Parra A.P."/>
            <person name="Patil S.P."/>
            <person name="Perez A.P."/>
            <person name="Perez Y.P."/>
            <person name="Pham C.P."/>
            <person name="Pu L.-L.P."/>
            <person name="Puazo M.P."/>
            <person name="Quiroz J.Q."/>
            <person name="Rouhana J.R."/>
            <person name="Ruiz M.R."/>
            <person name="Ruiz S.-J.R."/>
            <person name="Saada N.S."/>
            <person name="Santibanez J.S."/>
            <person name="Scheel M.S."/>
            <person name="Schneider B.S."/>
            <person name="Simmons D.S."/>
            <person name="Sisson I.S."/>
            <person name="Tang L.-Y.T."/>
            <person name="Thornton R.T."/>
            <person name="Tisius J.T."/>
            <person name="Toledanes G.T."/>
            <person name="Trejos Z.T."/>
            <person name="Usmani K.U."/>
            <person name="Varghese R.V."/>
            <person name="Vattathil S.V."/>
            <person name="Vee V.V."/>
            <person name="Walker D.W."/>
            <person name="Weissenberger G.W."/>
            <person name="White C.W."/>
            <person name="Williams A.W."/>
            <person name="Woodworth J.W."/>
            <person name="Wright R.W."/>
            <person name="Zhu Y.Z."/>
            <person name="Han Y.H."/>
            <person name="Newsham I.N."/>
            <person name="Nazareth L.N."/>
            <person name="Worley K.W."/>
            <person name="Muzny D.M."/>
            <person name="Rogers J.R."/>
            <person name="Gibbs R.G."/>
        </authorList>
    </citation>
    <scope>NUCLEOTIDE SEQUENCE [LARGE SCALE GENOMIC DNA]</scope>
</reference>